<accession>A0A5C6ZSH0</accession>
<dbReference type="AlphaFoldDB" id="A0A5C6ZSH0"/>
<gene>
    <name evidence="1" type="ORF">ES724_08875</name>
</gene>
<evidence type="ECO:0000313" key="2">
    <source>
        <dbReference type="Proteomes" id="UP000321367"/>
    </source>
</evidence>
<dbReference type="OrthoDB" id="1448115at2"/>
<comment type="caution">
    <text evidence="1">The sequence shown here is derived from an EMBL/GenBank/DDBJ whole genome shotgun (WGS) entry which is preliminary data.</text>
</comment>
<organism evidence="1 2">
    <name type="scientific">Gillisia hiemivivida</name>
    <dbReference type="NCBI Taxonomy" id="291190"/>
    <lineage>
        <taxon>Bacteria</taxon>
        <taxon>Pseudomonadati</taxon>
        <taxon>Bacteroidota</taxon>
        <taxon>Flavobacteriia</taxon>
        <taxon>Flavobacteriales</taxon>
        <taxon>Flavobacteriaceae</taxon>
        <taxon>Gillisia</taxon>
    </lineage>
</organism>
<evidence type="ECO:0000313" key="1">
    <source>
        <dbReference type="EMBL" id="TXD93762.1"/>
    </source>
</evidence>
<protein>
    <submittedName>
        <fullName evidence="1">Uncharacterized protein</fullName>
    </submittedName>
</protein>
<dbReference type="RefSeq" id="WP_146932216.1">
    <property type="nucleotide sequence ID" value="NZ_CBCSHZ010000008.1"/>
</dbReference>
<dbReference type="Proteomes" id="UP000321367">
    <property type="component" value="Unassembled WGS sequence"/>
</dbReference>
<name>A0A5C6ZSH0_9FLAO</name>
<dbReference type="EMBL" id="VORY01000008">
    <property type="protein sequence ID" value="TXD93762.1"/>
    <property type="molecule type" value="Genomic_DNA"/>
</dbReference>
<proteinExistence type="predicted"/>
<keyword evidence="2" id="KW-1185">Reference proteome</keyword>
<reference evidence="1 2" key="1">
    <citation type="submission" date="2019-08" db="EMBL/GenBank/DDBJ databases">
        <title>Genome sequence of Gillisia hiemivivida IC154 (type strain).</title>
        <authorList>
            <person name="Bowman J.P."/>
        </authorList>
    </citation>
    <scope>NUCLEOTIDE SEQUENCE [LARGE SCALE GENOMIC DNA]</scope>
    <source>
        <strain evidence="1 2">IC154</strain>
    </source>
</reference>
<sequence>MRKLEISLTEEQYQHIQEEIKYSNRVHLSEGVFGGYELCLRVGIPNLFGGQLELKTNTNIDMGEVESEFVKVAS</sequence>